<keyword evidence="1" id="KW-0802">TPR repeat</keyword>
<feature type="compositionally biased region" description="Pro residues" evidence="3">
    <location>
        <begin position="103"/>
        <end position="118"/>
    </location>
</feature>
<feature type="transmembrane region" description="Helical" evidence="4">
    <location>
        <begin position="186"/>
        <end position="205"/>
    </location>
</feature>
<name>A0ABX0FJD6_9BURK</name>
<dbReference type="InterPro" id="IPR019734">
    <property type="entry name" value="TPR_rpt"/>
</dbReference>
<keyword evidence="4" id="KW-1133">Transmembrane helix</keyword>
<reference evidence="6" key="2">
    <citation type="submission" date="2023-07" db="EMBL/GenBank/DDBJ databases">
        <title>Duganella aceri sp. nov., isolated from tree sap.</title>
        <authorList>
            <person name="Kim I.S."/>
        </authorList>
    </citation>
    <scope>NUCLEOTIDE SEQUENCE [LARGE SCALE GENOMIC DNA]</scope>
    <source>
        <strain evidence="6">SAP-35</strain>
    </source>
</reference>
<feature type="repeat" description="TPR" evidence="1">
    <location>
        <begin position="424"/>
        <end position="457"/>
    </location>
</feature>
<sequence length="512" mass="52779">MQALKKAERAKQNSVPEEELDKPSQAFDDILALTPEPVAAPAAAPLAKRELSLDLEPMAAFSLEPLTPPAPSTGAEPRPSPNPDPAPSDHQAAGLTLDLAPDPAAPPAPARPFPPPAPAATTPPANPPTAVPSAAAPPSAAAGKPAGAAQAARSAKADARKPRGAARARAAAAAEPTGIDPERMRLAGLIAMLLLILGGFGFYYWQAVMAPGAGSRLPPVPMPPPDATSTAPAPLLVAADTVPGAGDVASPAIDPAAGAAPAPASPAGRDDLERRLTRTEQELAIAQQAIQAQQSAPRADKLPPIAAADNGEIRVARAVQPSAVSPALDGAYQSFNRGDLTAAQQQYETALRQDGNSRDALLGLAALSARQNQGDKAASYYQRLLELDPADSAATAGLIGLRQGDAGQSESRLKAALAANPEAAPLLFALGNLYAQQGRWSEAQQTYFRAFSAAPDNPDYAFNLAIGLDRLNQGKLALTYYQRALALAQDKAVGFDRNALRQRMHELGATAH</sequence>
<feature type="region of interest" description="Disordered" evidence="3">
    <location>
        <begin position="1"/>
        <end position="29"/>
    </location>
</feature>
<dbReference type="PANTHER" id="PTHR12558:SF33">
    <property type="entry name" value="BLL7664 PROTEIN"/>
    <property type="match status" value="1"/>
</dbReference>
<dbReference type="Proteomes" id="UP000666369">
    <property type="component" value="Unassembled WGS sequence"/>
</dbReference>
<evidence type="ECO:0000256" key="4">
    <source>
        <dbReference type="SAM" id="Phobius"/>
    </source>
</evidence>
<dbReference type="InterPro" id="IPR011990">
    <property type="entry name" value="TPR-like_helical_dom_sf"/>
</dbReference>
<organism evidence="5 6">
    <name type="scientific">Duganella aceris</name>
    <dbReference type="NCBI Taxonomy" id="2703883"/>
    <lineage>
        <taxon>Bacteria</taxon>
        <taxon>Pseudomonadati</taxon>
        <taxon>Pseudomonadota</taxon>
        <taxon>Betaproteobacteria</taxon>
        <taxon>Burkholderiales</taxon>
        <taxon>Oxalobacteraceae</taxon>
        <taxon>Telluria group</taxon>
        <taxon>Duganella</taxon>
    </lineage>
</organism>
<keyword evidence="4" id="KW-0472">Membrane</keyword>
<evidence type="ECO:0000256" key="1">
    <source>
        <dbReference type="PROSITE-ProRule" id="PRU00339"/>
    </source>
</evidence>
<evidence type="ECO:0000313" key="6">
    <source>
        <dbReference type="Proteomes" id="UP000666369"/>
    </source>
</evidence>
<dbReference type="EMBL" id="JAADJT010000004">
    <property type="protein sequence ID" value="NGZ84589.1"/>
    <property type="molecule type" value="Genomic_DNA"/>
</dbReference>
<keyword evidence="6" id="KW-1185">Reference proteome</keyword>
<feature type="repeat" description="TPR" evidence="1">
    <location>
        <begin position="358"/>
        <end position="391"/>
    </location>
</feature>
<dbReference type="PROSITE" id="PS50005">
    <property type="entry name" value="TPR"/>
    <property type="match status" value="2"/>
</dbReference>
<proteinExistence type="predicted"/>
<dbReference type="Pfam" id="PF13432">
    <property type="entry name" value="TPR_16"/>
    <property type="match status" value="1"/>
</dbReference>
<feature type="compositionally biased region" description="Basic and acidic residues" evidence="3">
    <location>
        <begin position="1"/>
        <end position="11"/>
    </location>
</feature>
<accession>A0ABX0FJD6</accession>
<dbReference type="Gene3D" id="1.25.40.10">
    <property type="entry name" value="Tetratricopeptide repeat domain"/>
    <property type="match status" value="2"/>
</dbReference>
<gene>
    <name evidence="5" type="ORF">GW587_09995</name>
</gene>
<feature type="compositionally biased region" description="Low complexity" evidence="3">
    <location>
        <begin position="165"/>
        <end position="174"/>
    </location>
</feature>
<feature type="compositionally biased region" description="Low complexity" evidence="3">
    <location>
        <begin position="131"/>
        <end position="154"/>
    </location>
</feature>
<dbReference type="Pfam" id="PF14559">
    <property type="entry name" value="TPR_19"/>
    <property type="match status" value="1"/>
</dbReference>
<dbReference type="PANTHER" id="PTHR12558">
    <property type="entry name" value="CELL DIVISION CYCLE 16,23,27"/>
    <property type="match status" value="1"/>
</dbReference>
<evidence type="ECO:0000256" key="2">
    <source>
        <dbReference type="SAM" id="Coils"/>
    </source>
</evidence>
<protein>
    <submittedName>
        <fullName evidence="5">Tetratricopeptide repeat protein</fullName>
    </submittedName>
</protein>
<feature type="region of interest" description="Disordered" evidence="3">
    <location>
        <begin position="59"/>
        <end position="176"/>
    </location>
</feature>
<feature type="compositionally biased region" description="Low complexity" evidence="3">
    <location>
        <begin position="88"/>
        <end position="102"/>
    </location>
</feature>
<feature type="coiled-coil region" evidence="2">
    <location>
        <begin position="269"/>
        <end position="296"/>
    </location>
</feature>
<dbReference type="SUPFAM" id="SSF48452">
    <property type="entry name" value="TPR-like"/>
    <property type="match status" value="1"/>
</dbReference>
<comment type="caution">
    <text evidence="5">The sequence shown here is derived from an EMBL/GenBank/DDBJ whole genome shotgun (WGS) entry which is preliminary data.</text>
</comment>
<dbReference type="SMART" id="SM00028">
    <property type="entry name" value="TPR"/>
    <property type="match status" value="3"/>
</dbReference>
<keyword evidence="2" id="KW-0175">Coiled coil</keyword>
<reference evidence="5 6" key="1">
    <citation type="submission" date="2020-01" db="EMBL/GenBank/DDBJ databases">
        <authorList>
            <person name="Lee S.D."/>
        </authorList>
    </citation>
    <scope>NUCLEOTIDE SEQUENCE [LARGE SCALE GENOMIC DNA]</scope>
    <source>
        <strain evidence="5 6">SAP-35</strain>
    </source>
</reference>
<keyword evidence="4" id="KW-0812">Transmembrane</keyword>
<evidence type="ECO:0000313" key="5">
    <source>
        <dbReference type="EMBL" id="NGZ84589.1"/>
    </source>
</evidence>
<evidence type="ECO:0000256" key="3">
    <source>
        <dbReference type="SAM" id="MobiDB-lite"/>
    </source>
</evidence>